<evidence type="ECO:0000313" key="2">
    <source>
        <dbReference type="EMBL" id="GLK65239.1"/>
    </source>
</evidence>
<reference evidence="2" key="2">
    <citation type="submission" date="2023-01" db="EMBL/GenBank/DDBJ databases">
        <authorList>
            <person name="Sun Q."/>
            <person name="Evtushenko L."/>
        </authorList>
    </citation>
    <scope>NUCLEOTIDE SEQUENCE</scope>
    <source>
        <strain evidence="2">VKM B-2222</strain>
    </source>
</reference>
<name>A0AAD3P151_9RHOB</name>
<accession>A0AAD3P151</accession>
<feature type="region of interest" description="Disordered" evidence="1">
    <location>
        <begin position="1"/>
        <end position="26"/>
    </location>
</feature>
<proteinExistence type="predicted"/>
<reference evidence="2" key="1">
    <citation type="journal article" date="2014" name="Int. J. Syst. Evol. Microbiol.">
        <title>Complete genome sequence of Corynebacterium casei LMG S-19264T (=DSM 44701T), isolated from a smear-ripened cheese.</title>
        <authorList>
            <consortium name="US DOE Joint Genome Institute (JGI-PGF)"/>
            <person name="Walter F."/>
            <person name="Albersmeier A."/>
            <person name="Kalinowski J."/>
            <person name="Ruckert C."/>
        </authorList>
    </citation>
    <scope>NUCLEOTIDE SEQUENCE</scope>
    <source>
        <strain evidence="2">VKM B-2222</strain>
    </source>
</reference>
<protein>
    <submittedName>
        <fullName evidence="2">Uncharacterized protein</fullName>
    </submittedName>
</protein>
<evidence type="ECO:0000313" key="3">
    <source>
        <dbReference type="Proteomes" id="UP001143349"/>
    </source>
</evidence>
<dbReference type="AlphaFoldDB" id="A0AAD3P151"/>
<keyword evidence="3" id="KW-1185">Reference proteome</keyword>
<gene>
    <name evidence="2" type="ORF">GCM10017635_27130</name>
</gene>
<organism evidence="2 3">
    <name type="scientific">Paracoccus kondratievae</name>
    <dbReference type="NCBI Taxonomy" id="135740"/>
    <lineage>
        <taxon>Bacteria</taxon>
        <taxon>Pseudomonadati</taxon>
        <taxon>Pseudomonadota</taxon>
        <taxon>Alphaproteobacteria</taxon>
        <taxon>Rhodobacterales</taxon>
        <taxon>Paracoccaceae</taxon>
        <taxon>Paracoccus</taxon>
    </lineage>
</organism>
<dbReference type="Proteomes" id="UP001143349">
    <property type="component" value="Unassembled WGS sequence"/>
</dbReference>
<dbReference type="EMBL" id="BSFH01000074">
    <property type="protein sequence ID" value="GLK65239.1"/>
    <property type="molecule type" value="Genomic_DNA"/>
</dbReference>
<sequence length="61" mass="6623">MEDDLSATGPEERRPHDSPSASGLRPGVAQQIEALQARVRADGFRRMADEKAVMDDLSGDI</sequence>
<evidence type="ECO:0000256" key="1">
    <source>
        <dbReference type="SAM" id="MobiDB-lite"/>
    </source>
</evidence>
<dbReference type="RefSeq" id="WP_271180024.1">
    <property type="nucleotide sequence ID" value="NZ_BSFH01000074.1"/>
</dbReference>
<comment type="caution">
    <text evidence="2">The sequence shown here is derived from an EMBL/GenBank/DDBJ whole genome shotgun (WGS) entry which is preliminary data.</text>
</comment>